<name>A0AAQ3L330_9LILI</name>
<evidence type="ECO:0000313" key="3">
    <source>
        <dbReference type="Proteomes" id="UP001327560"/>
    </source>
</evidence>
<keyword evidence="1" id="KW-0812">Transmembrane</keyword>
<keyword evidence="3" id="KW-1185">Reference proteome</keyword>
<dbReference type="AlphaFoldDB" id="A0AAQ3L330"/>
<organism evidence="2 3">
    <name type="scientific">Canna indica</name>
    <name type="common">Indian-shot</name>
    <dbReference type="NCBI Taxonomy" id="4628"/>
    <lineage>
        <taxon>Eukaryota</taxon>
        <taxon>Viridiplantae</taxon>
        <taxon>Streptophyta</taxon>
        <taxon>Embryophyta</taxon>
        <taxon>Tracheophyta</taxon>
        <taxon>Spermatophyta</taxon>
        <taxon>Magnoliopsida</taxon>
        <taxon>Liliopsida</taxon>
        <taxon>Zingiberales</taxon>
        <taxon>Cannaceae</taxon>
        <taxon>Canna</taxon>
    </lineage>
</organism>
<dbReference type="PANTHER" id="PTHR31170">
    <property type="entry name" value="BNAC04G53230D PROTEIN"/>
    <property type="match status" value="1"/>
</dbReference>
<proteinExistence type="predicted"/>
<reference evidence="2 3" key="1">
    <citation type="submission" date="2023-10" db="EMBL/GenBank/DDBJ databases">
        <title>Chromosome-scale genome assembly provides insights into flower coloration mechanisms of Canna indica.</title>
        <authorList>
            <person name="Li C."/>
        </authorList>
    </citation>
    <scope>NUCLEOTIDE SEQUENCE [LARGE SCALE GENOMIC DNA]</scope>
    <source>
        <tissue evidence="2">Flower</tissue>
    </source>
</reference>
<evidence type="ECO:0000313" key="2">
    <source>
        <dbReference type="EMBL" id="WOL19434.1"/>
    </source>
</evidence>
<keyword evidence="1" id="KW-1133">Transmembrane helix</keyword>
<gene>
    <name evidence="2" type="ORF">Cni_G28232</name>
</gene>
<accession>A0AAQ3L330</accession>
<dbReference type="PANTHER" id="PTHR31170:SF25">
    <property type="entry name" value="BNAA09G04570D PROTEIN"/>
    <property type="match status" value="1"/>
</dbReference>
<keyword evidence="1" id="KW-0472">Membrane</keyword>
<dbReference type="EMBL" id="CP136898">
    <property type="protein sequence ID" value="WOL19434.1"/>
    <property type="molecule type" value="Genomic_DNA"/>
</dbReference>
<sequence>MTCTTMKHPDQINKAEQEQVPSETRLRINDHIMGKLNKIKSDDLHPKGGSVATIFRVPQNILGTDENAYKPKIVSLGPYHHQRLGAGGDGAYLKLTFVNKFLARKFITSDSKYVEDCLKHIEANECRVRKAYSELVDMDSDMFKEMMLLDCCFVLELLFEFNDQKKKKAEEEKGRTEERRRKKEDECIINYCCGVLFSRNIAQQHPYVSKEDPTIIPEETKIEAGIIPKWALPLVLHDIFMLENQLPFFLLEKLFEIADVKDVLMEDLILLITKDIVKGRIGKCKHLLQLFHSCIRPTTNGTEQEDDGDYNDVVLAFFKEQEQEQVHLVPCARELQEAKVKLVKRKTNSLLDITFHKASIFDITSFWSGRLEIPRLVIDDGTNTLLRNLIAFEQCYPNASDHVTTFACFMDSVIDTNMDVALLRQGDIIVNGLGCDEDVALLFNKLCKDVVIDLSSCYLSGVIKDIKKHCDWKCNKCCASLKHTYFSNPWAYFSVIAAVILFALTLIQTVYTILSYNKQ</sequence>
<feature type="transmembrane region" description="Helical" evidence="1">
    <location>
        <begin position="490"/>
        <end position="514"/>
    </location>
</feature>
<dbReference type="InterPro" id="IPR004158">
    <property type="entry name" value="DUF247_pln"/>
</dbReference>
<dbReference type="Proteomes" id="UP001327560">
    <property type="component" value="Chromosome 9"/>
</dbReference>
<protein>
    <submittedName>
        <fullName evidence="2">Uncharacterized protein</fullName>
    </submittedName>
</protein>
<dbReference type="Pfam" id="PF03140">
    <property type="entry name" value="DUF247"/>
    <property type="match status" value="1"/>
</dbReference>
<evidence type="ECO:0000256" key="1">
    <source>
        <dbReference type="SAM" id="Phobius"/>
    </source>
</evidence>